<gene>
    <name evidence="6" type="ORF">N7E81_12870</name>
</gene>
<evidence type="ECO:0000256" key="1">
    <source>
        <dbReference type="ARBA" id="ARBA00022491"/>
    </source>
</evidence>
<dbReference type="PANTHER" id="PTHR30204:SF69">
    <property type="entry name" value="MERR-FAMILY TRANSCRIPTIONAL REGULATOR"/>
    <property type="match status" value="1"/>
</dbReference>
<dbReference type="Gene3D" id="1.10.1240.10">
    <property type="entry name" value="Methionine synthase domain"/>
    <property type="match status" value="1"/>
</dbReference>
<dbReference type="Gene3D" id="1.10.1660.10">
    <property type="match status" value="1"/>
</dbReference>
<sequence>MSNKAIKTYSIKELEKLSGIKAHTIRIWEKRYQLVIPKRTPTNIRYYTDKDLKKILNISSLLKQNYKISQLSLMSKSELNQALEQFKNGLEWNEKANHYIHELITISLDFDQYKFDQVSTQIIAEKNLECAFTDIFFPLLERIGNLWAREQITVSHEHFLSSNFRKILFSHTKPQTKSFEKKIILFLPQWEEHELSLLLTHALLSNLDVSPIYLGPKVPLENLLESIQQVKPSRLISSVTLSNYNEELDTYLQTLDTLSIPIDLLVSPGYYDQAESIAQKHNVTIHTSKSALLPKINFV</sequence>
<dbReference type="InterPro" id="IPR003759">
    <property type="entry name" value="Cbl-bd_cap"/>
</dbReference>
<keyword evidence="3" id="KW-0238">DNA-binding</keyword>
<keyword evidence="1" id="KW-0678">Repressor</keyword>
<dbReference type="SUPFAM" id="SSF52242">
    <property type="entry name" value="Cobalamin (vitamin B12)-binding domain"/>
    <property type="match status" value="1"/>
</dbReference>
<evidence type="ECO:0000313" key="6">
    <source>
        <dbReference type="EMBL" id="UXX78250.1"/>
    </source>
</evidence>
<evidence type="ECO:0000256" key="4">
    <source>
        <dbReference type="ARBA" id="ARBA00023163"/>
    </source>
</evidence>
<accession>A0ABY6CWG6</accession>
<dbReference type="PROSITE" id="PS50937">
    <property type="entry name" value="HTH_MERR_2"/>
    <property type="match status" value="1"/>
</dbReference>
<dbReference type="SMART" id="SM00422">
    <property type="entry name" value="HTH_MERR"/>
    <property type="match status" value="1"/>
</dbReference>
<evidence type="ECO:0000313" key="7">
    <source>
        <dbReference type="Proteomes" id="UP001062165"/>
    </source>
</evidence>
<keyword evidence="7" id="KW-1185">Reference proteome</keyword>
<organism evidence="6 7">
    <name type="scientific">Reichenbachiella carrageenanivorans</name>
    <dbReference type="NCBI Taxonomy" id="2979869"/>
    <lineage>
        <taxon>Bacteria</taxon>
        <taxon>Pseudomonadati</taxon>
        <taxon>Bacteroidota</taxon>
        <taxon>Cytophagia</taxon>
        <taxon>Cytophagales</taxon>
        <taxon>Reichenbachiellaceae</taxon>
        <taxon>Reichenbachiella</taxon>
    </lineage>
</organism>
<dbReference type="Pfam" id="PF02607">
    <property type="entry name" value="B12-binding_2"/>
    <property type="match status" value="1"/>
</dbReference>
<feature type="domain" description="HTH merR-type" evidence="5">
    <location>
        <begin position="8"/>
        <end position="61"/>
    </location>
</feature>
<name>A0ABY6CWG6_9BACT</name>
<dbReference type="EMBL" id="CP106735">
    <property type="protein sequence ID" value="UXX78250.1"/>
    <property type="molecule type" value="Genomic_DNA"/>
</dbReference>
<evidence type="ECO:0000259" key="5">
    <source>
        <dbReference type="PROSITE" id="PS50937"/>
    </source>
</evidence>
<dbReference type="InterPro" id="IPR009061">
    <property type="entry name" value="DNA-bd_dom_put_sf"/>
</dbReference>
<dbReference type="Pfam" id="PF13411">
    <property type="entry name" value="MerR_1"/>
    <property type="match status" value="1"/>
</dbReference>
<dbReference type="InterPro" id="IPR000551">
    <property type="entry name" value="MerR-type_HTH_dom"/>
</dbReference>
<evidence type="ECO:0000256" key="2">
    <source>
        <dbReference type="ARBA" id="ARBA00023015"/>
    </source>
</evidence>
<dbReference type="SUPFAM" id="SSF46955">
    <property type="entry name" value="Putative DNA-binding domain"/>
    <property type="match status" value="1"/>
</dbReference>
<dbReference type="Proteomes" id="UP001062165">
    <property type="component" value="Chromosome"/>
</dbReference>
<protein>
    <submittedName>
        <fullName evidence="6">MerR family transcriptional regulator</fullName>
    </submittedName>
</protein>
<keyword evidence="4" id="KW-0804">Transcription</keyword>
<dbReference type="RefSeq" id="WP_263049996.1">
    <property type="nucleotide sequence ID" value="NZ_CP106735.1"/>
</dbReference>
<dbReference type="Gene3D" id="3.40.50.280">
    <property type="entry name" value="Cobalamin-binding domain"/>
    <property type="match status" value="1"/>
</dbReference>
<reference evidence="6" key="1">
    <citation type="submission" date="2022-10" db="EMBL/GenBank/DDBJ databases">
        <title>Comparative genomics and taxonomic characterization of three novel marine species of genus Reichenbachiella exhibiting antioxidant and polysaccharide degradation activities.</title>
        <authorList>
            <person name="Muhammad N."/>
            <person name="Lee Y.-J."/>
            <person name="Ko J."/>
            <person name="Kim S.-G."/>
        </authorList>
    </citation>
    <scope>NUCLEOTIDE SEQUENCE</scope>
    <source>
        <strain evidence="6">Wsw4-B4</strain>
    </source>
</reference>
<evidence type="ECO:0000256" key="3">
    <source>
        <dbReference type="ARBA" id="ARBA00023125"/>
    </source>
</evidence>
<dbReference type="InterPro" id="IPR036724">
    <property type="entry name" value="Cobalamin-bd_sf"/>
</dbReference>
<dbReference type="CDD" id="cd01104">
    <property type="entry name" value="HTH_MlrA-CarA"/>
    <property type="match status" value="1"/>
</dbReference>
<keyword evidence="2" id="KW-0805">Transcription regulation</keyword>
<proteinExistence type="predicted"/>
<dbReference type="PANTHER" id="PTHR30204">
    <property type="entry name" value="REDOX-CYCLING DRUG-SENSING TRANSCRIPTIONAL ACTIVATOR SOXR"/>
    <property type="match status" value="1"/>
</dbReference>
<dbReference type="InterPro" id="IPR047057">
    <property type="entry name" value="MerR_fam"/>
</dbReference>
<dbReference type="InterPro" id="IPR036594">
    <property type="entry name" value="Meth_synthase_dom"/>
</dbReference>